<evidence type="ECO:0000256" key="4">
    <source>
        <dbReference type="ARBA" id="ARBA00023136"/>
    </source>
</evidence>
<dbReference type="PRINTS" id="PR00728">
    <property type="entry name" value="SIGNALPTASE"/>
</dbReference>
<evidence type="ECO:0000256" key="5">
    <source>
        <dbReference type="NCBIfam" id="TIGR02228"/>
    </source>
</evidence>
<keyword evidence="8" id="KW-1185">Reference proteome</keyword>
<name>A0ABW5Q0Z0_9BACI</name>
<organism evidence="7 8">
    <name type="scientific">Oceanobacillus kapialis</name>
    <dbReference type="NCBI Taxonomy" id="481353"/>
    <lineage>
        <taxon>Bacteria</taxon>
        <taxon>Bacillati</taxon>
        <taxon>Bacillota</taxon>
        <taxon>Bacilli</taxon>
        <taxon>Bacillales</taxon>
        <taxon>Bacillaceae</taxon>
        <taxon>Oceanobacillus</taxon>
    </lineage>
</organism>
<dbReference type="GO" id="GO:0009003">
    <property type="term" value="F:signal peptidase activity"/>
    <property type="evidence" value="ECO:0007669"/>
    <property type="project" value="UniProtKB-EC"/>
</dbReference>
<evidence type="ECO:0000256" key="2">
    <source>
        <dbReference type="ARBA" id="ARBA00022692"/>
    </source>
</evidence>
<dbReference type="CDD" id="cd06462">
    <property type="entry name" value="Peptidase_S24_S26"/>
    <property type="match status" value="1"/>
</dbReference>
<evidence type="ECO:0000313" key="7">
    <source>
        <dbReference type="EMBL" id="MFD2629186.1"/>
    </source>
</evidence>
<keyword evidence="2 6" id="KW-0812">Transmembrane</keyword>
<reference evidence="8" key="1">
    <citation type="journal article" date="2019" name="Int. J. Syst. Evol. Microbiol.">
        <title>The Global Catalogue of Microorganisms (GCM) 10K type strain sequencing project: providing services to taxonomists for standard genome sequencing and annotation.</title>
        <authorList>
            <consortium name="The Broad Institute Genomics Platform"/>
            <consortium name="The Broad Institute Genome Sequencing Center for Infectious Disease"/>
            <person name="Wu L."/>
            <person name="Ma J."/>
        </authorList>
    </citation>
    <scope>NUCLEOTIDE SEQUENCE [LARGE SCALE GENOMIC DNA]</scope>
    <source>
        <strain evidence="8">TISTR 1858</strain>
    </source>
</reference>
<comment type="caution">
    <text evidence="7">The sequence shown here is derived from an EMBL/GenBank/DDBJ whole genome shotgun (WGS) entry which is preliminary data.</text>
</comment>
<evidence type="ECO:0000313" key="8">
    <source>
        <dbReference type="Proteomes" id="UP001597451"/>
    </source>
</evidence>
<accession>A0ABW5Q0Z0</accession>
<comment type="subcellular location">
    <subcellularLocation>
        <location evidence="1">Membrane</location>
    </subcellularLocation>
</comment>
<dbReference type="NCBIfam" id="TIGR02228">
    <property type="entry name" value="sigpep_I_arch"/>
    <property type="match status" value="1"/>
</dbReference>
<dbReference type="PANTHER" id="PTHR10806:SF6">
    <property type="entry name" value="SIGNAL PEPTIDASE COMPLEX CATALYTIC SUBUNIT SEC11"/>
    <property type="match status" value="1"/>
</dbReference>
<keyword evidence="3 6" id="KW-1133">Transmembrane helix</keyword>
<dbReference type="InterPro" id="IPR036286">
    <property type="entry name" value="LexA/Signal_pep-like_sf"/>
</dbReference>
<dbReference type="PANTHER" id="PTHR10806">
    <property type="entry name" value="SIGNAL PEPTIDASE COMPLEX CATALYTIC SUBUNIT SEC11"/>
    <property type="match status" value="1"/>
</dbReference>
<dbReference type="EC" id="3.4.21.89" evidence="5"/>
<dbReference type="EMBL" id="JBHUMX010000035">
    <property type="protein sequence ID" value="MFD2629186.1"/>
    <property type="molecule type" value="Genomic_DNA"/>
</dbReference>
<protein>
    <recommendedName>
        <fullName evidence="5">Signal peptidase I</fullName>
        <ecNumber evidence="5">3.4.21.89</ecNumber>
    </recommendedName>
</protein>
<evidence type="ECO:0000256" key="3">
    <source>
        <dbReference type="ARBA" id="ARBA00022989"/>
    </source>
</evidence>
<dbReference type="InterPro" id="IPR001733">
    <property type="entry name" value="Peptidase_S26B"/>
</dbReference>
<sequence length="196" mass="21507">MSFKLVRKWVSRLTTYLLFAVLIAMAVVVVSSKASGGEPEIAGYQLKTVLSGSMEPGIQTGSLIAVKPGGDMTRFTDGDVITFMDQEEKLITHRITEVVTSGDQVMYRTKGDNNNAEDLEPVLSQNVVAEYTGFTIPYIGYLVNFAQSQNGAFLLLIPGILLLCYSGLTIWRTLGEIEKQNKKETKNLEEGQSLSS</sequence>
<proteinExistence type="predicted"/>
<keyword evidence="4 6" id="KW-0472">Membrane</keyword>
<dbReference type="SUPFAM" id="SSF51306">
    <property type="entry name" value="LexA/Signal peptidase"/>
    <property type="match status" value="1"/>
</dbReference>
<dbReference type="Proteomes" id="UP001597451">
    <property type="component" value="Unassembled WGS sequence"/>
</dbReference>
<evidence type="ECO:0000256" key="6">
    <source>
        <dbReference type="SAM" id="Phobius"/>
    </source>
</evidence>
<dbReference type="RefSeq" id="WP_379561952.1">
    <property type="nucleotide sequence ID" value="NZ_JBHUMX010000035.1"/>
</dbReference>
<dbReference type="NCBIfam" id="NF046067">
    <property type="entry name" value="SigPepSipWBacil"/>
    <property type="match status" value="1"/>
</dbReference>
<keyword evidence="7" id="KW-0378">Hydrolase</keyword>
<gene>
    <name evidence="7" type="primary">sipW</name>
    <name evidence="7" type="ORF">ACFSUN_10395</name>
</gene>
<feature type="transmembrane region" description="Helical" evidence="6">
    <location>
        <begin position="152"/>
        <end position="174"/>
    </location>
</feature>
<evidence type="ECO:0000256" key="1">
    <source>
        <dbReference type="ARBA" id="ARBA00004370"/>
    </source>
</evidence>